<dbReference type="AlphaFoldDB" id="A0A1Y1MGD5"/>
<dbReference type="PANTHER" id="PTHR31649">
    <property type="entry name" value="AGAP009604-PA"/>
    <property type="match status" value="1"/>
</dbReference>
<evidence type="ECO:0000313" key="4">
    <source>
        <dbReference type="Proteomes" id="UP000327044"/>
    </source>
</evidence>
<reference evidence="3" key="3">
    <citation type="submission" date="2019-08" db="EMBL/GenBank/DDBJ databases">
        <authorList>
            <consortium name="Photinus pyralis genome working group"/>
            <person name="Fallon T.R."/>
            <person name="Sander Lower S.E."/>
            <person name="Weng J.-K."/>
        </authorList>
    </citation>
    <scope>NUCLEOTIDE SEQUENCE</scope>
    <source>
        <strain evidence="3">1611_PpyrPB1</strain>
        <tissue evidence="3">Whole body</tissue>
    </source>
</reference>
<evidence type="ECO:0000313" key="2">
    <source>
        <dbReference type="EMBL" id="JAV84764.1"/>
    </source>
</evidence>
<dbReference type="EMBL" id="VVIM01000008">
    <property type="protein sequence ID" value="KAB0794447.1"/>
    <property type="molecule type" value="Genomic_DNA"/>
</dbReference>
<reference evidence="2" key="1">
    <citation type="journal article" date="2016" name="Sci. Rep.">
        <title>Molecular characterization of firefly nuptial gifts: a multi-omics approach sheds light on postcopulatory sexual selection.</title>
        <authorList>
            <person name="Al-Wathiqui N."/>
            <person name="Fallon T.R."/>
            <person name="South A."/>
            <person name="Weng J.K."/>
            <person name="Lewis S.M."/>
        </authorList>
    </citation>
    <scope>NUCLEOTIDE SEQUENCE</scope>
</reference>
<dbReference type="Proteomes" id="UP000327044">
    <property type="component" value="Unassembled WGS sequence"/>
</dbReference>
<dbReference type="SMART" id="SM00696">
    <property type="entry name" value="DM9"/>
    <property type="match status" value="1"/>
</dbReference>
<gene>
    <name evidence="3" type="ORF">PPYR_11286</name>
</gene>
<feature type="chain" id="PRO_5036029875" evidence="1">
    <location>
        <begin position="20"/>
        <end position="188"/>
    </location>
</feature>
<organism evidence="2">
    <name type="scientific">Photinus pyralis</name>
    <name type="common">Common eastern firefly</name>
    <name type="synonym">Lampyris pyralis</name>
    <dbReference type="NCBI Taxonomy" id="7054"/>
    <lineage>
        <taxon>Eukaryota</taxon>
        <taxon>Metazoa</taxon>
        <taxon>Ecdysozoa</taxon>
        <taxon>Arthropoda</taxon>
        <taxon>Hexapoda</taxon>
        <taxon>Insecta</taxon>
        <taxon>Pterygota</taxon>
        <taxon>Neoptera</taxon>
        <taxon>Endopterygota</taxon>
        <taxon>Coleoptera</taxon>
        <taxon>Polyphaga</taxon>
        <taxon>Elateriformia</taxon>
        <taxon>Elateroidea</taxon>
        <taxon>Lampyridae</taxon>
        <taxon>Lampyrinae</taxon>
        <taxon>Photinus</taxon>
    </lineage>
</organism>
<dbReference type="OrthoDB" id="6692098at2759"/>
<dbReference type="Pfam" id="PF11901">
    <property type="entry name" value="DM9"/>
    <property type="match status" value="1"/>
</dbReference>
<protein>
    <submittedName>
        <fullName evidence="2">Uncharacterized protein</fullName>
    </submittedName>
</protein>
<evidence type="ECO:0000256" key="1">
    <source>
        <dbReference type="SAM" id="SignalP"/>
    </source>
</evidence>
<evidence type="ECO:0000313" key="3">
    <source>
        <dbReference type="EMBL" id="KAB0794447.1"/>
    </source>
</evidence>
<keyword evidence="1" id="KW-0732">Signal</keyword>
<keyword evidence="4" id="KW-1185">Reference proteome</keyword>
<dbReference type="InterPro" id="IPR006616">
    <property type="entry name" value="DM9_repeat"/>
</dbReference>
<proteinExistence type="predicted"/>
<sequence>MGGMRLILIICVNLAFATSEPATCQQAPLGYYWRDYVGEIPYDAVPGGIDGSGQPTYIGQAYIKGFELLPATIKAGSTTATASAYNRAIPVSKNIKILCSTQLDKFSWLVTKSEEAHLITNCHLVIGGSEVDQILHIGRVNHNGQTVIGKVFSYRPGSKGLWIPHEGHEQHFASYEILTYNCHAHAGK</sequence>
<feature type="signal peptide" evidence="1">
    <location>
        <begin position="1"/>
        <end position="19"/>
    </location>
</feature>
<reference evidence="3 4" key="2">
    <citation type="journal article" date="2018" name="Elife">
        <title>Firefly genomes illuminate parallel origins of bioluminescence in beetles.</title>
        <authorList>
            <person name="Fallon T.R."/>
            <person name="Lower S.E."/>
            <person name="Chang C.H."/>
            <person name="Bessho-Uehara M."/>
            <person name="Martin G.J."/>
            <person name="Bewick A.J."/>
            <person name="Behringer M."/>
            <person name="Debat H.J."/>
            <person name="Wong I."/>
            <person name="Day J.C."/>
            <person name="Suvorov A."/>
            <person name="Silva C.J."/>
            <person name="Stanger-Hall K.F."/>
            <person name="Hall D.W."/>
            <person name="Schmitz R.J."/>
            <person name="Nelson D.R."/>
            <person name="Lewis S.M."/>
            <person name="Shigenobu S."/>
            <person name="Bybee S.M."/>
            <person name="Larracuente A.M."/>
            <person name="Oba Y."/>
            <person name="Weng J.K."/>
        </authorList>
    </citation>
    <scope>NUCLEOTIDE SEQUENCE [LARGE SCALE GENOMIC DNA]</scope>
    <source>
        <strain evidence="3">1611_PpyrPB1</strain>
        <tissue evidence="3">Whole body</tissue>
    </source>
</reference>
<accession>A0A1Y1MGD5</accession>
<name>A0A1Y1MGD5_PHOPY</name>
<dbReference type="PANTHER" id="PTHR31649:SF10">
    <property type="entry name" value="IP19903P-RELATED"/>
    <property type="match status" value="1"/>
</dbReference>
<dbReference type="EMBL" id="GEZM01032215">
    <property type="protein sequence ID" value="JAV84764.1"/>
    <property type="molecule type" value="Transcribed_RNA"/>
</dbReference>
<dbReference type="InParanoid" id="A0A1Y1MGD5"/>